<comment type="caution">
    <text evidence="2">The sequence shown here is derived from an EMBL/GenBank/DDBJ whole genome shotgun (WGS) entry which is preliminary data.</text>
</comment>
<name>A0A7V8U7Q7_9SPHN</name>
<feature type="domain" description="IrrE N-terminal-like" evidence="1">
    <location>
        <begin position="101"/>
        <end position="222"/>
    </location>
</feature>
<dbReference type="EMBL" id="VDES01000001">
    <property type="protein sequence ID" value="MBA1373239.1"/>
    <property type="molecule type" value="Genomic_DNA"/>
</dbReference>
<gene>
    <name evidence="2" type="ORF">FG486_02730</name>
</gene>
<proteinExistence type="predicted"/>
<organism evidence="2 3">
    <name type="scientific">Sphingomonas ursincola</name>
    <dbReference type="NCBI Taxonomy" id="56361"/>
    <lineage>
        <taxon>Bacteria</taxon>
        <taxon>Pseudomonadati</taxon>
        <taxon>Pseudomonadota</taxon>
        <taxon>Alphaproteobacteria</taxon>
        <taxon>Sphingomonadales</taxon>
        <taxon>Sphingomonadaceae</taxon>
        <taxon>Sphingomonas</taxon>
    </lineage>
</organism>
<evidence type="ECO:0000259" key="1">
    <source>
        <dbReference type="Pfam" id="PF06114"/>
    </source>
</evidence>
<reference evidence="2 3" key="1">
    <citation type="journal article" date="1994" name="Int. J. Syst. Bacteriol.">
        <title>Phylogenetic positions of novel aerobic, bacteriochlorophyll a-containing bacteria and description of Roseococcus thiosulfatophilus gen. nov., sp. nov., Erythromicrobium ramosum gen. nov., sp. nov., and Erythrobacter litoralis sp. nov.</title>
        <authorList>
            <person name="Yurkov V."/>
            <person name="Stackebrandt E."/>
            <person name="Holmes A."/>
            <person name="Fuerst J.A."/>
            <person name="Hugenholtz P."/>
            <person name="Golecki J."/>
            <person name="Gad'on N."/>
            <person name="Gorlenko V.M."/>
            <person name="Kompantseva E.I."/>
            <person name="Drews G."/>
        </authorList>
    </citation>
    <scope>NUCLEOTIDE SEQUENCE [LARGE SCALE GENOMIC DNA]</scope>
    <source>
        <strain evidence="2 3">KR-99</strain>
    </source>
</reference>
<dbReference type="AlphaFoldDB" id="A0A7V8U7Q7"/>
<evidence type="ECO:0000313" key="2">
    <source>
        <dbReference type="EMBL" id="MBA1373239.1"/>
    </source>
</evidence>
<protein>
    <submittedName>
        <fullName evidence="2">ImmA/IrrE family metallo-endopeptidase</fullName>
    </submittedName>
</protein>
<dbReference type="Pfam" id="PF06114">
    <property type="entry name" value="Peptidase_M78"/>
    <property type="match status" value="1"/>
</dbReference>
<evidence type="ECO:0000313" key="3">
    <source>
        <dbReference type="Proteomes" id="UP000589292"/>
    </source>
</evidence>
<dbReference type="InterPro" id="IPR010359">
    <property type="entry name" value="IrrE_HExxH"/>
</dbReference>
<sequence length="238" mass="27273">MVRMVPDKTGRFAERPHYSAQELDRECERIVSALLRGRRGSVDFPVRTDDLEVLIEQHESELDAYADLSDFGDDVEGMTEFFPEGRTKVSISEKLANDPRRENRLRTTLAHEFGHVYFHRHLWAEKFIARHLFDRKSIENKAICKRDSIISASQYDWMEWQAGYVSGAILMPATQLRRLVSDYCEPRGLHGSIHQASEDGCALIRAVMDRFAVSEDAARVRLLKLSLLVSSSSQPSLF</sequence>
<keyword evidence="3" id="KW-1185">Reference proteome</keyword>
<dbReference type="Proteomes" id="UP000589292">
    <property type="component" value="Unassembled WGS sequence"/>
</dbReference>
<accession>A0A7V8U7Q7</accession>